<dbReference type="SMART" id="SM00248">
    <property type="entry name" value="ANK"/>
    <property type="match status" value="2"/>
</dbReference>
<evidence type="ECO:0000313" key="2">
    <source>
        <dbReference type="Proteomes" id="UP000695007"/>
    </source>
</evidence>
<keyword evidence="1" id="KW-0040">ANK repeat</keyword>
<dbReference type="PROSITE" id="PS50297">
    <property type="entry name" value="ANK_REP_REGION"/>
    <property type="match status" value="1"/>
</dbReference>
<dbReference type="SUPFAM" id="SSF48403">
    <property type="entry name" value="Ankyrin repeat"/>
    <property type="match status" value="1"/>
</dbReference>
<sequence length="275" mass="31018">MTGKRLRTRDPSQWNNNLDFKPSNIRIWIHNRNVGKLQQVLWEGHGSKLRCETSNNVRVKRFLEAVPFIMGTIKDIHLATIKNDIEGFRKSVEEPVSPIILSSKDNNGLNVLHKAAGFGYVELAQEILSKYPAIINAQDNEGKTPLHYAAICKDGGIMYDLLVDYGADENKMDNRQKPAIFYKSRASDMDMASLVMIPDAPRVSSLTYPRNWDWRIIETDQPLTRIKHTGNNADDDSAFGSAESAKLAEDASTEVLTIITLRMSLEARLFTIPDD</sequence>
<accession>A0AAJ7DUF6</accession>
<dbReference type="PANTHER" id="PTHR24172:SF4">
    <property type="entry name" value="ANK_REP_REGION DOMAIN-CONTAINING PROTEIN"/>
    <property type="match status" value="1"/>
</dbReference>
<dbReference type="GeneID" id="105361344"/>
<dbReference type="InterPro" id="IPR036770">
    <property type="entry name" value="Ankyrin_rpt-contain_sf"/>
</dbReference>
<keyword evidence="2" id="KW-1185">Reference proteome</keyword>
<feature type="repeat" description="ANK" evidence="1">
    <location>
        <begin position="141"/>
        <end position="174"/>
    </location>
</feature>
<reference evidence="3" key="1">
    <citation type="submission" date="2025-08" db="UniProtKB">
        <authorList>
            <consortium name="RefSeq"/>
        </authorList>
    </citation>
    <scope>IDENTIFICATION</scope>
</reference>
<dbReference type="KEGG" id="csol:105361344"/>
<evidence type="ECO:0000313" key="3">
    <source>
        <dbReference type="RefSeq" id="XP_011496786.1"/>
    </source>
</evidence>
<gene>
    <name evidence="3" type="primary">LOC105361344</name>
</gene>
<dbReference type="RefSeq" id="XP_011496786.1">
    <property type="nucleotide sequence ID" value="XM_011498484.1"/>
</dbReference>
<dbReference type="InterPro" id="IPR002110">
    <property type="entry name" value="Ankyrin_rpt"/>
</dbReference>
<name>A0AAJ7DUF6_9HYME</name>
<protein>
    <submittedName>
        <fullName evidence="3">Uncharacterized protein LOC105361344</fullName>
    </submittedName>
</protein>
<organism evidence="2 3">
    <name type="scientific">Ceratosolen solmsi marchali</name>
    <dbReference type="NCBI Taxonomy" id="326594"/>
    <lineage>
        <taxon>Eukaryota</taxon>
        <taxon>Metazoa</taxon>
        <taxon>Ecdysozoa</taxon>
        <taxon>Arthropoda</taxon>
        <taxon>Hexapoda</taxon>
        <taxon>Insecta</taxon>
        <taxon>Pterygota</taxon>
        <taxon>Neoptera</taxon>
        <taxon>Endopterygota</taxon>
        <taxon>Hymenoptera</taxon>
        <taxon>Apocrita</taxon>
        <taxon>Proctotrupomorpha</taxon>
        <taxon>Chalcidoidea</taxon>
        <taxon>Agaonidae</taxon>
        <taxon>Agaoninae</taxon>
        <taxon>Ceratosolen</taxon>
    </lineage>
</organism>
<dbReference type="PROSITE" id="PS50088">
    <property type="entry name" value="ANK_REPEAT"/>
    <property type="match status" value="1"/>
</dbReference>
<dbReference type="Gene3D" id="1.25.40.20">
    <property type="entry name" value="Ankyrin repeat-containing domain"/>
    <property type="match status" value="1"/>
</dbReference>
<dbReference type="Proteomes" id="UP000695007">
    <property type="component" value="Unplaced"/>
</dbReference>
<proteinExistence type="predicted"/>
<dbReference type="AlphaFoldDB" id="A0AAJ7DUF6"/>
<evidence type="ECO:0000256" key="1">
    <source>
        <dbReference type="PROSITE-ProRule" id="PRU00023"/>
    </source>
</evidence>
<dbReference type="PANTHER" id="PTHR24172">
    <property type="entry name" value="ANK_REP_REGION DOMAIN-CONTAINING PROTEIN"/>
    <property type="match status" value="1"/>
</dbReference>
<dbReference type="Pfam" id="PF12796">
    <property type="entry name" value="Ank_2"/>
    <property type="match status" value="1"/>
</dbReference>